<feature type="domain" description="EF-hand" evidence="8">
    <location>
        <begin position="77"/>
        <end position="112"/>
    </location>
</feature>
<dbReference type="Pfam" id="PF00071">
    <property type="entry name" value="Ras"/>
    <property type="match status" value="1"/>
</dbReference>
<keyword evidence="3" id="KW-0106">Calcium</keyword>
<organism evidence="9 10">
    <name type="scientific">Sphenodon punctatus</name>
    <name type="common">Tuatara</name>
    <name type="synonym">Hatteria punctata</name>
    <dbReference type="NCBI Taxonomy" id="8508"/>
    <lineage>
        <taxon>Eukaryota</taxon>
        <taxon>Metazoa</taxon>
        <taxon>Chordata</taxon>
        <taxon>Craniata</taxon>
        <taxon>Vertebrata</taxon>
        <taxon>Euteleostomi</taxon>
        <taxon>Lepidosauria</taxon>
        <taxon>Sphenodontia</taxon>
        <taxon>Sphenodontidae</taxon>
        <taxon>Sphenodon</taxon>
    </lineage>
</organism>
<feature type="region of interest" description="Disordered" evidence="7">
    <location>
        <begin position="490"/>
        <end position="539"/>
    </location>
</feature>
<dbReference type="InterPro" id="IPR005225">
    <property type="entry name" value="Small_GTP-bd"/>
</dbReference>
<keyword evidence="4" id="KW-0342">GTP-binding</keyword>
<evidence type="ECO:0000256" key="5">
    <source>
        <dbReference type="ARBA" id="ARBA00023288"/>
    </source>
</evidence>
<feature type="region of interest" description="Disordered" evidence="7">
    <location>
        <begin position="372"/>
        <end position="391"/>
    </location>
</feature>
<dbReference type="PROSITE" id="PS00018">
    <property type="entry name" value="EF_HAND_1"/>
    <property type="match status" value="1"/>
</dbReference>
<dbReference type="SMART" id="SM00054">
    <property type="entry name" value="EFh"/>
    <property type="match status" value="2"/>
</dbReference>
<dbReference type="SMART" id="SM00173">
    <property type="entry name" value="RAS"/>
    <property type="match status" value="1"/>
</dbReference>
<feature type="coiled-coil region" evidence="6">
    <location>
        <begin position="294"/>
        <end position="321"/>
    </location>
</feature>
<dbReference type="InterPro" id="IPR011992">
    <property type="entry name" value="EF-hand-dom_pair"/>
</dbReference>
<evidence type="ECO:0000256" key="1">
    <source>
        <dbReference type="ARBA" id="ARBA00022723"/>
    </source>
</evidence>
<feature type="region of interest" description="Disordered" evidence="7">
    <location>
        <begin position="1"/>
        <end position="30"/>
    </location>
</feature>
<dbReference type="InterPro" id="IPR027417">
    <property type="entry name" value="P-loop_NTPase"/>
</dbReference>
<sequence length="922" mass="103511">MEEQRVPAKSRKLGSNRRKQLKGMLDDAKTSPILEEKPFSSEIINKVQDFFQECDKDQKGFITRADMQKLKREAFPCSAEELELVFDCLDTDRNGSLTTEEFTTGLRHFLSSQTSVREHRRRKATARWGDVSPQRLPLEEADDEERKHFTAFINQLGAENIFEDQLEILRLWVKLRQDEPHLLGNLEEFLAKMTHRIKEAKNEKEMLELTLKKRVSDHHQEVQRLYEELEQQIDGEKQRLQHESEARSHSHSLEVQKALDSRDRTMHHFITVQKELKTQVHSLSDKQYTDSAKNQELRQTNEALENQLQQIHHQLQETQGHMDAMRARVSQLHSEEGRDRPMADISSKALPPPQDTLSTKEKFCSELEIKLGSRRSEHTPASSSQQASADVTVVTEADSGPRTRVISIEEDPLPGFVEEGQTFFLQEFSAHSSLLREMDDAITALSKVSQPQSQKASSCTMQENESLHPIQQSETRKGISVTLTDQDVSQGKSIPQEPTQAQLPVPEGKQTGTPKFAAQAERHKLEPARREGTSPNVPLPVVSRMATQANVCKQETTQGNAFDLEMCLPALSELARQDVHKVSRPRDVLVPGIGLHTASEPALGKKSPPEAKAAEKAAEPWEAPEHETPPALFPHPGILHTEHTGSEAGIALPRDSQLGGTPKPQDTGELNMEVREGGGGARIPGLEEKGKVSVKVNEAASAKLEEQKHQVTPITDPPREAPKATAGILPDPDHFYNVLFVGDSNVGKTSFLYRLHEDSFSVCLTATVGMDYRVKNFSVDNKCFALRLWDTAGQERYHSITKQFFRKADGVVLMYDITSEYSFADVRYWLSCIREGVGDGVVILLIGNKTDCAAERRVSTEEGDRLAKEHGLLFYECSAASSHNVSESMVSLVRLLKVHEDQLKHKAVEVPVLPKKKRGCCT</sequence>
<dbReference type="SMART" id="SM00175">
    <property type="entry name" value="RAB"/>
    <property type="match status" value="1"/>
</dbReference>
<reference evidence="9" key="1">
    <citation type="submission" date="2025-08" db="UniProtKB">
        <authorList>
            <consortium name="Ensembl"/>
        </authorList>
    </citation>
    <scope>IDENTIFICATION</scope>
</reference>
<dbReference type="GeneTree" id="ENSGT00440000033504"/>
<dbReference type="SMART" id="SM00174">
    <property type="entry name" value="RHO"/>
    <property type="match status" value="1"/>
</dbReference>
<dbReference type="Gene3D" id="3.40.50.300">
    <property type="entry name" value="P-loop containing nucleotide triphosphate hydrolases"/>
    <property type="match status" value="1"/>
</dbReference>
<dbReference type="CDD" id="cd00154">
    <property type="entry name" value="Rab"/>
    <property type="match status" value="1"/>
</dbReference>
<evidence type="ECO:0000256" key="4">
    <source>
        <dbReference type="ARBA" id="ARBA00023134"/>
    </source>
</evidence>
<dbReference type="CDD" id="cd00051">
    <property type="entry name" value="EFh"/>
    <property type="match status" value="1"/>
</dbReference>
<dbReference type="AlphaFoldDB" id="A0A8D0GZS2"/>
<dbReference type="SMART" id="SM00176">
    <property type="entry name" value="RAN"/>
    <property type="match status" value="1"/>
</dbReference>
<dbReference type="SUPFAM" id="SSF47473">
    <property type="entry name" value="EF-hand"/>
    <property type="match status" value="1"/>
</dbReference>
<dbReference type="GO" id="GO:0005509">
    <property type="term" value="F:calcium ion binding"/>
    <property type="evidence" value="ECO:0007669"/>
    <property type="project" value="InterPro"/>
</dbReference>
<dbReference type="PROSITE" id="PS50222">
    <property type="entry name" value="EF_HAND_2"/>
    <property type="match status" value="1"/>
</dbReference>
<evidence type="ECO:0000313" key="10">
    <source>
        <dbReference type="Proteomes" id="UP000694392"/>
    </source>
</evidence>
<keyword evidence="6" id="KW-0175">Coiled coil</keyword>
<feature type="region of interest" description="Disordered" evidence="7">
    <location>
        <begin position="329"/>
        <end position="360"/>
    </location>
</feature>
<dbReference type="Pfam" id="PF13499">
    <property type="entry name" value="EF-hand_7"/>
    <property type="match status" value="1"/>
</dbReference>
<dbReference type="Proteomes" id="UP000694392">
    <property type="component" value="Unplaced"/>
</dbReference>
<keyword evidence="10" id="KW-1185">Reference proteome</keyword>
<evidence type="ECO:0000256" key="7">
    <source>
        <dbReference type="SAM" id="MobiDB-lite"/>
    </source>
</evidence>
<dbReference type="SUPFAM" id="SSF52540">
    <property type="entry name" value="P-loop containing nucleoside triphosphate hydrolases"/>
    <property type="match status" value="1"/>
</dbReference>
<keyword evidence="2" id="KW-0547">Nucleotide-binding</keyword>
<dbReference type="PANTHER" id="PTHR47977">
    <property type="entry name" value="RAS-RELATED PROTEIN RAB"/>
    <property type="match status" value="1"/>
</dbReference>
<dbReference type="PRINTS" id="PR00449">
    <property type="entry name" value="RASTRNSFRMNG"/>
</dbReference>
<keyword evidence="1" id="KW-0479">Metal-binding</keyword>
<feature type="region of interest" description="Disordered" evidence="7">
    <location>
        <begin position="599"/>
        <end position="685"/>
    </location>
</feature>
<dbReference type="Ensembl" id="ENSSPUT00000014486.1">
    <property type="protein sequence ID" value="ENSSPUP00000013583.1"/>
    <property type="gene ID" value="ENSSPUG00000010462.1"/>
</dbReference>
<protein>
    <recommendedName>
        <fullName evidence="8">EF-hand domain-containing protein</fullName>
    </recommendedName>
</protein>
<proteinExistence type="predicted"/>
<feature type="compositionally biased region" description="Basic and acidic residues" evidence="7">
    <location>
        <begin position="520"/>
        <end position="532"/>
    </location>
</feature>
<keyword evidence="5" id="KW-0449">Lipoprotein</keyword>
<dbReference type="PROSITE" id="PS51419">
    <property type="entry name" value="RAB"/>
    <property type="match status" value="1"/>
</dbReference>
<name>A0A8D0GZS2_SPHPU</name>
<feature type="region of interest" description="Disordered" evidence="7">
    <location>
        <begin position="236"/>
        <end position="255"/>
    </location>
</feature>
<evidence type="ECO:0000256" key="2">
    <source>
        <dbReference type="ARBA" id="ARBA00022741"/>
    </source>
</evidence>
<dbReference type="PROSITE" id="PS51421">
    <property type="entry name" value="RAS"/>
    <property type="match status" value="1"/>
</dbReference>
<feature type="compositionally biased region" description="Basic and acidic residues" evidence="7">
    <location>
        <begin position="333"/>
        <end position="342"/>
    </location>
</feature>
<feature type="region of interest" description="Disordered" evidence="7">
    <location>
        <begin position="447"/>
        <end position="478"/>
    </location>
</feature>
<feature type="compositionally biased region" description="Basic and acidic residues" evidence="7">
    <location>
        <begin position="607"/>
        <end position="628"/>
    </location>
</feature>
<feature type="compositionally biased region" description="Polar residues" evidence="7">
    <location>
        <begin position="379"/>
        <end position="389"/>
    </location>
</feature>
<evidence type="ECO:0000256" key="6">
    <source>
        <dbReference type="SAM" id="Coils"/>
    </source>
</evidence>
<evidence type="ECO:0000259" key="8">
    <source>
        <dbReference type="PROSITE" id="PS50222"/>
    </source>
</evidence>
<evidence type="ECO:0000256" key="3">
    <source>
        <dbReference type="ARBA" id="ARBA00022837"/>
    </source>
</evidence>
<dbReference type="NCBIfam" id="TIGR00231">
    <property type="entry name" value="small_GTP"/>
    <property type="match status" value="1"/>
</dbReference>
<dbReference type="Gene3D" id="1.10.238.10">
    <property type="entry name" value="EF-hand"/>
    <property type="match status" value="1"/>
</dbReference>
<dbReference type="InterPro" id="IPR018247">
    <property type="entry name" value="EF_Hand_1_Ca_BS"/>
</dbReference>
<feature type="compositionally biased region" description="Polar residues" evidence="7">
    <location>
        <begin position="490"/>
        <end position="502"/>
    </location>
</feature>
<dbReference type="GO" id="GO:0005525">
    <property type="term" value="F:GTP binding"/>
    <property type="evidence" value="ECO:0007669"/>
    <property type="project" value="UniProtKB-KW"/>
</dbReference>
<feature type="compositionally biased region" description="Polar residues" evidence="7">
    <location>
        <begin position="447"/>
        <end position="473"/>
    </location>
</feature>
<dbReference type="FunFam" id="3.40.50.300:FF:001129">
    <property type="entry name" value="ras-related protein Rab-44 isoform X2"/>
    <property type="match status" value="1"/>
</dbReference>
<dbReference type="InterPro" id="IPR002048">
    <property type="entry name" value="EF_hand_dom"/>
</dbReference>
<reference evidence="9" key="2">
    <citation type="submission" date="2025-09" db="UniProtKB">
        <authorList>
            <consortium name="Ensembl"/>
        </authorList>
    </citation>
    <scope>IDENTIFICATION</scope>
</reference>
<accession>A0A8D0GZS2</accession>
<feature type="compositionally biased region" description="Basic residues" evidence="7">
    <location>
        <begin position="8"/>
        <end position="21"/>
    </location>
</feature>
<dbReference type="GO" id="GO:0003924">
    <property type="term" value="F:GTPase activity"/>
    <property type="evidence" value="ECO:0007669"/>
    <property type="project" value="InterPro"/>
</dbReference>
<dbReference type="InterPro" id="IPR001806">
    <property type="entry name" value="Small_GTPase"/>
</dbReference>
<evidence type="ECO:0000313" key="9">
    <source>
        <dbReference type="Ensembl" id="ENSSPUP00000013583.1"/>
    </source>
</evidence>
<dbReference type="InterPro" id="IPR050227">
    <property type="entry name" value="Rab"/>
</dbReference>